<dbReference type="Proteomes" id="UP000269945">
    <property type="component" value="Unassembled WGS sequence"/>
</dbReference>
<keyword evidence="2" id="KW-1185">Reference proteome</keyword>
<protein>
    <submittedName>
        <fullName evidence="1">Uncharacterized protein</fullName>
    </submittedName>
</protein>
<gene>
    <name evidence="1" type="ORF">BN2614_LOCUS1</name>
</gene>
<evidence type="ECO:0000313" key="2">
    <source>
        <dbReference type="Proteomes" id="UP000269945"/>
    </source>
</evidence>
<evidence type="ECO:0000313" key="1">
    <source>
        <dbReference type="EMBL" id="VCW78040.1"/>
    </source>
</evidence>
<sequence>MCPERQPQHRQCYLD</sequence>
<proteinExistence type="predicted"/>
<dbReference type="EMBL" id="CYRY02009794">
    <property type="protein sequence ID" value="VCW78040.1"/>
    <property type="molecule type" value="Genomic_DNA"/>
</dbReference>
<organism evidence="1 2">
    <name type="scientific">Gulo gulo</name>
    <name type="common">Wolverine</name>
    <name type="synonym">Gluton</name>
    <dbReference type="NCBI Taxonomy" id="48420"/>
    <lineage>
        <taxon>Eukaryota</taxon>
        <taxon>Metazoa</taxon>
        <taxon>Chordata</taxon>
        <taxon>Craniata</taxon>
        <taxon>Vertebrata</taxon>
        <taxon>Euteleostomi</taxon>
        <taxon>Mammalia</taxon>
        <taxon>Eutheria</taxon>
        <taxon>Laurasiatheria</taxon>
        <taxon>Carnivora</taxon>
        <taxon>Caniformia</taxon>
        <taxon>Musteloidea</taxon>
        <taxon>Mustelidae</taxon>
        <taxon>Guloninae</taxon>
        <taxon>Gulo</taxon>
    </lineage>
</organism>
<reference evidence="1 2" key="1">
    <citation type="submission" date="2018-10" db="EMBL/GenBank/DDBJ databases">
        <authorList>
            <person name="Ekblom R."/>
            <person name="Jareborg N."/>
        </authorList>
    </citation>
    <scope>NUCLEOTIDE SEQUENCE [LARGE SCALE GENOMIC DNA]</scope>
    <source>
        <tissue evidence="1">Muscle</tissue>
    </source>
</reference>
<comment type="caution">
    <text evidence="1">The sequence shown here is derived from an EMBL/GenBank/DDBJ whole genome shotgun (WGS) entry which is preliminary data.</text>
</comment>
<accession>A0A9X9LPA2</accession>
<name>A0A9X9LPA2_GULGU</name>